<dbReference type="AlphaFoldDB" id="A0A369XPP6"/>
<name>A0A369XPP6_9PROT</name>
<dbReference type="Pfam" id="PF08379">
    <property type="entry name" value="Bact_transglu_N"/>
    <property type="match status" value="1"/>
</dbReference>
<sequence length="337" mass="37317">MTPANLPASRYHVVHETIYRYESPVSLSRQMLHLTPRDCHWQRCLSHQITVAPEASASRQRHDSFGNPIRELAIEFPHDSLTVRAESTIEVLPHLPLDPQPMLLGDSPEAGRQALRSGSAGQRPGFLACSPAWERVREALAYGSRPVLVDASRFQFESPHVRVKHEFLSYASRCFPPQRPLLEAVQALMSCIYEELEFDPEATTVATPVLQVLADKRGVCQDFAHLMLACLRSQGLAARYVSGYLLTHPPAGQPRLVGADASHAWVSVYCPELEGGRWVDFDPTNNLLPDTQHITLAWGRDFADVSPLRGVILGGDAHEPDVAVTVTPLDEVSDQGK</sequence>
<feature type="domain" description="Transglutaminase-like" evidence="1">
    <location>
        <begin position="212"/>
        <end position="285"/>
    </location>
</feature>
<protein>
    <submittedName>
        <fullName evidence="2">Transglutaminase family protein</fullName>
    </submittedName>
</protein>
<gene>
    <name evidence="2" type="ORF">DVS81_03240</name>
</gene>
<dbReference type="InterPro" id="IPR038765">
    <property type="entry name" value="Papain-like_cys_pep_sf"/>
</dbReference>
<dbReference type="SMART" id="SM00460">
    <property type="entry name" value="TGc"/>
    <property type="match status" value="1"/>
</dbReference>
<dbReference type="SUPFAM" id="SSF54001">
    <property type="entry name" value="Cysteine proteinases"/>
    <property type="match status" value="1"/>
</dbReference>
<accession>A0A369XPP6</accession>
<proteinExistence type="predicted"/>
<dbReference type="Pfam" id="PF01841">
    <property type="entry name" value="Transglut_core"/>
    <property type="match status" value="1"/>
</dbReference>
<dbReference type="InterPro" id="IPR013589">
    <property type="entry name" value="Bac_transglu_N"/>
</dbReference>
<dbReference type="InterPro" id="IPR002931">
    <property type="entry name" value="Transglutaminase-like"/>
</dbReference>
<dbReference type="EMBL" id="QPGA01000003">
    <property type="protein sequence ID" value="RDE51944.1"/>
    <property type="molecule type" value="Genomic_DNA"/>
</dbReference>
<evidence type="ECO:0000259" key="1">
    <source>
        <dbReference type="SMART" id="SM00460"/>
    </source>
</evidence>
<organism evidence="2 3">
    <name type="scientific">Candidatus Accumulibacter meliphilus</name>
    <dbReference type="NCBI Taxonomy" id="2211374"/>
    <lineage>
        <taxon>Bacteria</taxon>
        <taxon>Pseudomonadati</taxon>
        <taxon>Pseudomonadota</taxon>
        <taxon>Betaproteobacteria</taxon>
        <taxon>Candidatus Accumulibacter</taxon>
    </lineage>
</organism>
<dbReference type="Proteomes" id="UP000253831">
    <property type="component" value="Unassembled WGS sequence"/>
</dbReference>
<reference evidence="2 3" key="1">
    <citation type="submission" date="2018-05" db="EMBL/GenBank/DDBJ databases">
        <title>Integrated omic analyses show evidence that a Ca. Accumulibacter phosphatis strain performs denitrification under micro-aerobic conditions.</title>
        <authorList>
            <person name="Camejo P.Y."/>
            <person name="Katherine M.D."/>
            <person name="Daniel N.R."/>
        </authorList>
    </citation>
    <scope>NUCLEOTIDE SEQUENCE [LARGE SCALE GENOMIC DNA]</scope>
    <source>
        <strain evidence="2">UW-LDO-IC</strain>
    </source>
</reference>
<evidence type="ECO:0000313" key="3">
    <source>
        <dbReference type="Proteomes" id="UP000253831"/>
    </source>
</evidence>
<dbReference type="PANTHER" id="PTHR33490">
    <property type="entry name" value="BLR5614 PROTEIN-RELATED"/>
    <property type="match status" value="1"/>
</dbReference>
<dbReference type="Gene3D" id="3.10.620.30">
    <property type="match status" value="1"/>
</dbReference>
<comment type="caution">
    <text evidence="2">The sequence shown here is derived from an EMBL/GenBank/DDBJ whole genome shotgun (WGS) entry which is preliminary data.</text>
</comment>
<dbReference type="PANTHER" id="PTHR33490:SF7">
    <property type="entry name" value="BLR2979 PROTEIN"/>
    <property type="match status" value="1"/>
</dbReference>
<evidence type="ECO:0000313" key="2">
    <source>
        <dbReference type="EMBL" id="RDE51944.1"/>
    </source>
</evidence>